<dbReference type="InterPro" id="IPR008964">
    <property type="entry name" value="Invasin/intimin_cell_adhesion"/>
</dbReference>
<keyword evidence="3" id="KW-1185">Reference proteome</keyword>
<dbReference type="Proteomes" id="UP000315312">
    <property type="component" value="Unassembled WGS sequence"/>
</dbReference>
<reference evidence="2 3" key="1">
    <citation type="journal article" date="2015" name="Stand. Genomic Sci.">
        <title>Genomic Encyclopedia of Bacterial and Archaeal Type Strains, Phase III: the genomes of soil and plant-associated and newly described type strains.</title>
        <authorList>
            <person name="Whitman W.B."/>
            <person name="Woyke T."/>
            <person name="Klenk H.P."/>
            <person name="Zhou Y."/>
            <person name="Lilburn T.G."/>
            <person name="Beck B.J."/>
            <person name="De Vos P."/>
            <person name="Vandamme P."/>
            <person name="Eisen J.A."/>
            <person name="Garrity G."/>
            <person name="Hugenholtz P."/>
            <person name="Kyrpides N.C."/>
        </authorList>
    </citation>
    <scope>NUCLEOTIDE SEQUENCE [LARGE SCALE GENOMIC DNA]</scope>
    <source>
        <strain evidence="2 3">CGMCC 1.6844</strain>
    </source>
</reference>
<evidence type="ECO:0000313" key="3">
    <source>
        <dbReference type="Proteomes" id="UP000315312"/>
    </source>
</evidence>
<evidence type="ECO:0000259" key="1">
    <source>
        <dbReference type="Pfam" id="PF02368"/>
    </source>
</evidence>
<organism evidence="2 3">
    <name type="scientific">Flavobacterium cheniae</name>
    <dbReference type="NCBI Taxonomy" id="295428"/>
    <lineage>
        <taxon>Bacteria</taxon>
        <taxon>Pseudomonadati</taxon>
        <taxon>Bacteroidota</taxon>
        <taxon>Flavobacteriia</taxon>
        <taxon>Flavobacteriales</taxon>
        <taxon>Flavobacteriaceae</taxon>
        <taxon>Flavobacterium</taxon>
    </lineage>
</organism>
<name>A0A562KJZ2_9FLAO</name>
<dbReference type="InterPro" id="IPR003343">
    <property type="entry name" value="Big_2"/>
</dbReference>
<dbReference type="Gene3D" id="2.60.40.1080">
    <property type="match status" value="1"/>
</dbReference>
<dbReference type="Pfam" id="PF02368">
    <property type="entry name" value="Big_2"/>
    <property type="match status" value="1"/>
</dbReference>
<dbReference type="AlphaFoldDB" id="A0A562KJZ2"/>
<dbReference type="EMBL" id="VLKM01000004">
    <property type="protein sequence ID" value="TWH95553.1"/>
    <property type="molecule type" value="Genomic_DNA"/>
</dbReference>
<proteinExistence type="predicted"/>
<gene>
    <name evidence="2" type="ORF">IP97_01231</name>
</gene>
<evidence type="ECO:0000313" key="2">
    <source>
        <dbReference type="EMBL" id="TWH95553.1"/>
    </source>
</evidence>
<comment type="caution">
    <text evidence="2">The sequence shown here is derived from an EMBL/GenBank/DDBJ whole genome shotgun (WGS) entry which is preliminary data.</text>
</comment>
<dbReference type="SUPFAM" id="SSF49785">
    <property type="entry name" value="Galactose-binding domain-like"/>
    <property type="match status" value="1"/>
</dbReference>
<dbReference type="InterPro" id="IPR008979">
    <property type="entry name" value="Galactose-bd-like_sf"/>
</dbReference>
<sequence>METVQNGKLEHTFTLILENNKKKIEDMKNLKFNCLVGFLLLGSIAIINTSCERELSDDAAEATFPKVAEIFIEDFVGMGSNFYFPYGGSKPTAWSVDREEGYNSNASMRFDVPNANDAEGNYAGAIFRVDGAGRNLTEYDALTFYVKASQGVTISEFGFGEDFDQNKYMATITNVSVGTNWSKVIIPIPDASKLLQERGMFRYAAGTQGTNGMGYTFWIDNLKFEKLGTIRTVGAAIMNGNNASVNTFVGVNSNVTGIISTFNLPNGINQIVNLSTAYFEFTSSNPTVASVDSNGLVTSLSAGTTVITGTINGVQANGSLTINCSGNFTHAPTPTRNQANVISIFSDAYNNVPVNYYNGYWAPWQTTVSSDFTVANDNILNYTIFNFVGIEFSAPTVNATSMTHFHLDAFIPGTIAPGRQLRVIVVDFGADGAFGGGNDTRHSTTFTAPFLVSQNWMSIDIPFSAMPGLASRSNIAQIILEGGDGSVIYVDNVYFYN</sequence>
<dbReference type="SUPFAM" id="SSF49373">
    <property type="entry name" value="Invasin/intimin cell-adhesion fragments"/>
    <property type="match status" value="1"/>
</dbReference>
<accession>A0A562KJZ2</accession>
<protein>
    <submittedName>
        <fullName evidence="2">Ig-like protein group 2</fullName>
    </submittedName>
</protein>
<dbReference type="Gene3D" id="2.60.120.430">
    <property type="entry name" value="Galactose-binding lectin"/>
    <property type="match status" value="1"/>
</dbReference>
<feature type="domain" description="BIG2" evidence="1">
    <location>
        <begin position="278"/>
        <end position="314"/>
    </location>
</feature>